<dbReference type="AlphaFoldDB" id="A0A7V2B1H1"/>
<dbReference type="Gene3D" id="3.20.20.80">
    <property type="entry name" value="Glycosidases"/>
    <property type="match status" value="1"/>
</dbReference>
<keyword evidence="2" id="KW-0326">Glycosidase</keyword>
<dbReference type="SUPFAM" id="SSF51445">
    <property type="entry name" value="(Trans)glycosidases"/>
    <property type="match status" value="1"/>
</dbReference>
<keyword evidence="1" id="KW-0378">Hydrolase</keyword>
<dbReference type="SUPFAM" id="SSF51011">
    <property type="entry name" value="Glycosyl hydrolase domain"/>
    <property type="match status" value="1"/>
</dbReference>
<comment type="caution">
    <text evidence="5">The sequence shown here is derived from an EMBL/GenBank/DDBJ whole genome shotgun (WGS) entry which is preliminary data.</text>
</comment>
<dbReference type="PANTHER" id="PTHR10357:SF210">
    <property type="entry name" value="MALTODEXTRIN GLUCOSIDASE"/>
    <property type="match status" value="1"/>
</dbReference>
<evidence type="ECO:0000256" key="3">
    <source>
        <dbReference type="SAM" id="SignalP"/>
    </source>
</evidence>
<dbReference type="Pfam" id="PF00128">
    <property type="entry name" value="Alpha-amylase"/>
    <property type="match status" value="2"/>
</dbReference>
<keyword evidence="3" id="KW-0732">Signal</keyword>
<gene>
    <name evidence="5" type="ORF">ENO59_08665</name>
</gene>
<dbReference type="Pfam" id="PF22026">
    <property type="entry name" value="Alpha-amylase_C_2"/>
    <property type="match status" value="1"/>
</dbReference>
<dbReference type="PROSITE" id="PS51257">
    <property type="entry name" value="PROKAR_LIPOPROTEIN"/>
    <property type="match status" value="1"/>
</dbReference>
<feature type="domain" description="Glycosyl hydrolase family 13 catalytic" evidence="4">
    <location>
        <begin position="36"/>
        <end position="522"/>
    </location>
</feature>
<evidence type="ECO:0000256" key="2">
    <source>
        <dbReference type="ARBA" id="ARBA00023295"/>
    </source>
</evidence>
<feature type="signal peptide" evidence="3">
    <location>
        <begin position="1"/>
        <end position="18"/>
    </location>
</feature>
<dbReference type="GO" id="GO:0016798">
    <property type="term" value="F:hydrolase activity, acting on glycosyl bonds"/>
    <property type="evidence" value="ECO:0007669"/>
    <property type="project" value="UniProtKB-KW"/>
</dbReference>
<dbReference type="GO" id="GO:0005975">
    <property type="term" value="P:carbohydrate metabolic process"/>
    <property type="evidence" value="ECO:0007669"/>
    <property type="project" value="InterPro"/>
</dbReference>
<evidence type="ECO:0000256" key="1">
    <source>
        <dbReference type="ARBA" id="ARBA00022801"/>
    </source>
</evidence>
<protein>
    <submittedName>
        <fullName evidence="5">DUF3459 domain-containing protein</fullName>
    </submittedName>
</protein>
<dbReference type="InterPro" id="IPR017853">
    <property type="entry name" value="GH"/>
</dbReference>
<sequence>MRQASFLVALLLVGCAMQAPKEANVPDWAADAIWYQIFPERFWNGDTTNDPTRASLEYPPALPAAPASWRLSPWTGDWYARDDWEREMGEDFYESYAVFHRRYGGDLQGVIDRLDYLKDLGVTALYFNPVFYARSLHKYDGNTFHHIDPYFGPDPEGDLALMAQETEDPSTWHWTAADRLFLRLIQEAHARGMRVIIDGVFNHTGRDFFAFADLRARQQDSPYKDWYIVRRFDDPATPDTNEFDYEGWWGVKTLPVFADNAAGTDLHPGPKRYIFHATARWMDPNGDGDPSDGIDGWRLDVTNEVPVGFWADWNAYVRQLNPNAYTVTELWQDARDIIVQGGFSATMNYFAFAFPVKAFLIDYGLDAPAFARLLDERRSRYPLAVQYAMQNLIDSHDTDRLASMIVNRDPAHIRREQFGYDRHNSPRHNPDYKVQAPDATARAIQRLVALFQMTYVGAPMIYYGTEAGMWGADDPDVRKPMVWPELQYADEVSDPLGRPRQSDPVRFDSTLFQFYQQAIALRKQSPALRRGTFSVLMAEGGLLVFQRTLDKEKVLVVLNRDETDRQVTLPLPEAARYRVQLATVPNGYAVHAAADTLHLRLPPLTGLVLQQE</sequence>
<feature type="chain" id="PRO_5030751908" evidence="3">
    <location>
        <begin position="19"/>
        <end position="612"/>
    </location>
</feature>
<dbReference type="InterPro" id="IPR006047">
    <property type="entry name" value="GH13_cat_dom"/>
</dbReference>
<accession>A0A7V2B1H1</accession>
<dbReference type="PANTHER" id="PTHR10357">
    <property type="entry name" value="ALPHA-AMYLASE FAMILY MEMBER"/>
    <property type="match status" value="1"/>
</dbReference>
<dbReference type="EMBL" id="DSGB01000006">
    <property type="protein sequence ID" value="HER96572.1"/>
    <property type="molecule type" value="Genomic_DNA"/>
</dbReference>
<organism evidence="5">
    <name type="scientific">Rhodothermus marinus</name>
    <name type="common">Rhodothermus obamensis</name>
    <dbReference type="NCBI Taxonomy" id="29549"/>
    <lineage>
        <taxon>Bacteria</taxon>
        <taxon>Pseudomonadati</taxon>
        <taxon>Rhodothermota</taxon>
        <taxon>Rhodothermia</taxon>
        <taxon>Rhodothermales</taxon>
        <taxon>Rhodothermaceae</taxon>
        <taxon>Rhodothermus</taxon>
    </lineage>
</organism>
<dbReference type="SMART" id="SM00642">
    <property type="entry name" value="Aamy"/>
    <property type="match status" value="1"/>
</dbReference>
<dbReference type="InterPro" id="IPR013780">
    <property type="entry name" value="Glyco_hydro_b"/>
</dbReference>
<dbReference type="InterPro" id="IPR054174">
    <property type="entry name" value="Alpha-amylase-like_C"/>
</dbReference>
<evidence type="ECO:0000313" key="5">
    <source>
        <dbReference type="EMBL" id="HER96572.1"/>
    </source>
</evidence>
<evidence type="ECO:0000259" key="4">
    <source>
        <dbReference type="SMART" id="SM00642"/>
    </source>
</evidence>
<name>A0A7V2B1H1_RHOMR</name>
<reference evidence="5" key="1">
    <citation type="journal article" date="2020" name="mSystems">
        <title>Genome- and Community-Level Interaction Insights into Carbon Utilization and Element Cycling Functions of Hydrothermarchaeota in Hydrothermal Sediment.</title>
        <authorList>
            <person name="Zhou Z."/>
            <person name="Liu Y."/>
            <person name="Xu W."/>
            <person name="Pan J."/>
            <person name="Luo Z.H."/>
            <person name="Li M."/>
        </authorList>
    </citation>
    <scope>NUCLEOTIDE SEQUENCE [LARGE SCALE GENOMIC DNA]</scope>
    <source>
        <strain evidence="5">SpSt-143</strain>
    </source>
</reference>
<dbReference type="Gene3D" id="2.60.40.1180">
    <property type="entry name" value="Golgi alpha-mannosidase II"/>
    <property type="match status" value="1"/>
</dbReference>
<dbReference type="CDD" id="cd11338">
    <property type="entry name" value="AmyAc_CMD"/>
    <property type="match status" value="1"/>
</dbReference>
<proteinExistence type="predicted"/>